<sequence length="113" mass="12171">MDGRGSIVPEALEAYPCAVPGKAKGASILTLYPHFLPGLTRPYLFKGASGALKSTVERKILGPSSFSTGFQTFLPQEDEESGENSIALPIEQIQEKNHIENAQNPTPSFIEPV</sequence>
<reference evidence="1 2" key="1">
    <citation type="submission" date="2020-09" db="EMBL/GenBank/DDBJ databases">
        <title>De no assembly of potato wild relative species, Solanum commersonii.</title>
        <authorList>
            <person name="Cho K."/>
        </authorList>
    </citation>
    <scope>NUCLEOTIDE SEQUENCE [LARGE SCALE GENOMIC DNA]</scope>
    <source>
        <strain evidence="1">LZ3.2</strain>
        <tissue evidence="1">Leaf</tissue>
    </source>
</reference>
<evidence type="ECO:0000313" key="1">
    <source>
        <dbReference type="EMBL" id="KAG5610383.1"/>
    </source>
</evidence>
<protein>
    <submittedName>
        <fullName evidence="1">Uncharacterized protein</fullName>
    </submittedName>
</protein>
<proteinExistence type="predicted"/>
<comment type="caution">
    <text evidence="1">The sequence shown here is derived from an EMBL/GenBank/DDBJ whole genome shotgun (WGS) entry which is preliminary data.</text>
</comment>
<dbReference type="AlphaFoldDB" id="A0A9J5ZEL1"/>
<organism evidence="1 2">
    <name type="scientific">Solanum commersonii</name>
    <name type="common">Commerson's wild potato</name>
    <name type="synonym">Commerson's nightshade</name>
    <dbReference type="NCBI Taxonomy" id="4109"/>
    <lineage>
        <taxon>Eukaryota</taxon>
        <taxon>Viridiplantae</taxon>
        <taxon>Streptophyta</taxon>
        <taxon>Embryophyta</taxon>
        <taxon>Tracheophyta</taxon>
        <taxon>Spermatophyta</taxon>
        <taxon>Magnoliopsida</taxon>
        <taxon>eudicotyledons</taxon>
        <taxon>Gunneridae</taxon>
        <taxon>Pentapetalae</taxon>
        <taxon>asterids</taxon>
        <taxon>lamiids</taxon>
        <taxon>Solanales</taxon>
        <taxon>Solanaceae</taxon>
        <taxon>Solanoideae</taxon>
        <taxon>Solaneae</taxon>
        <taxon>Solanum</taxon>
    </lineage>
</organism>
<dbReference type="OrthoDB" id="10586408at2759"/>
<dbReference type="Proteomes" id="UP000824120">
    <property type="component" value="Chromosome 4"/>
</dbReference>
<gene>
    <name evidence="1" type="ORF">H5410_021664</name>
</gene>
<accession>A0A9J5ZEL1</accession>
<evidence type="ECO:0000313" key="2">
    <source>
        <dbReference type="Proteomes" id="UP000824120"/>
    </source>
</evidence>
<name>A0A9J5ZEL1_SOLCO</name>
<dbReference type="EMBL" id="JACXVP010000004">
    <property type="protein sequence ID" value="KAG5610383.1"/>
    <property type="molecule type" value="Genomic_DNA"/>
</dbReference>
<keyword evidence="2" id="KW-1185">Reference proteome</keyword>